<dbReference type="OrthoDB" id="9884296at2759"/>
<feature type="domain" description="RUN" evidence="4">
    <location>
        <begin position="1680"/>
        <end position="1811"/>
    </location>
</feature>
<dbReference type="InterPro" id="IPR008160">
    <property type="entry name" value="Collagen"/>
</dbReference>
<dbReference type="PANTHER" id="PTHR24637:SF421">
    <property type="entry name" value="CUTICLE COLLAGEN DPY-2"/>
    <property type="match status" value="1"/>
</dbReference>
<feature type="transmembrane region" description="Helical" evidence="3">
    <location>
        <begin position="1920"/>
        <end position="1937"/>
    </location>
</feature>
<dbReference type="EMBL" id="JYDI01000062">
    <property type="protein sequence ID" value="KRY54942.1"/>
    <property type="molecule type" value="Genomic_DNA"/>
</dbReference>
<keyword evidence="6" id="KW-1185">Reference proteome</keyword>
<evidence type="ECO:0000256" key="2">
    <source>
        <dbReference type="SAM" id="MobiDB-lite"/>
    </source>
</evidence>
<dbReference type="InterPro" id="IPR004012">
    <property type="entry name" value="Run_dom"/>
</dbReference>
<dbReference type="STRING" id="45882.A0A0V1D0C3"/>
<evidence type="ECO:0000256" key="1">
    <source>
        <dbReference type="ARBA" id="ARBA00022737"/>
    </source>
</evidence>
<dbReference type="GO" id="GO:0005581">
    <property type="term" value="C:collagen trimer"/>
    <property type="evidence" value="ECO:0007669"/>
    <property type="project" value="UniProtKB-KW"/>
</dbReference>
<keyword evidence="5" id="KW-0176">Collagen</keyword>
<dbReference type="InterPro" id="IPR014044">
    <property type="entry name" value="CAP_dom"/>
</dbReference>
<dbReference type="PROSITE" id="PS50826">
    <property type="entry name" value="RUN"/>
    <property type="match status" value="1"/>
</dbReference>
<dbReference type="Proteomes" id="UP000054653">
    <property type="component" value="Unassembled WGS sequence"/>
</dbReference>
<feature type="region of interest" description="Disordered" evidence="2">
    <location>
        <begin position="1867"/>
        <end position="1915"/>
    </location>
</feature>
<feature type="compositionally biased region" description="Low complexity" evidence="2">
    <location>
        <begin position="1094"/>
        <end position="1110"/>
    </location>
</feature>
<name>A0A0V1D0C3_TRIBR</name>
<feature type="region of interest" description="Disordered" evidence="2">
    <location>
        <begin position="941"/>
        <end position="973"/>
    </location>
</feature>
<evidence type="ECO:0000313" key="6">
    <source>
        <dbReference type="Proteomes" id="UP000054653"/>
    </source>
</evidence>
<evidence type="ECO:0000259" key="4">
    <source>
        <dbReference type="PROSITE" id="PS50826"/>
    </source>
</evidence>
<evidence type="ECO:0000313" key="5">
    <source>
        <dbReference type="EMBL" id="KRY54942.1"/>
    </source>
</evidence>
<dbReference type="SUPFAM" id="SSF55797">
    <property type="entry name" value="PR-1-like"/>
    <property type="match status" value="2"/>
</dbReference>
<dbReference type="CDD" id="cd05380">
    <property type="entry name" value="CAP_euk"/>
    <property type="match status" value="2"/>
</dbReference>
<feature type="region of interest" description="Disordered" evidence="2">
    <location>
        <begin position="1145"/>
        <end position="1183"/>
    </location>
</feature>
<organism evidence="5 6">
    <name type="scientific">Trichinella britovi</name>
    <name type="common">Parasitic roundworm</name>
    <dbReference type="NCBI Taxonomy" id="45882"/>
    <lineage>
        <taxon>Eukaryota</taxon>
        <taxon>Metazoa</taxon>
        <taxon>Ecdysozoa</taxon>
        <taxon>Nematoda</taxon>
        <taxon>Enoplea</taxon>
        <taxon>Dorylaimia</taxon>
        <taxon>Trichinellida</taxon>
        <taxon>Trichinellidae</taxon>
        <taxon>Trichinella</taxon>
    </lineage>
</organism>
<feature type="region of interest" description="Disordered" evidence="2">
    <location>
        <begin position="1033"/>
        <end position="1115"/>
    </location>
</feature>
<keyword evidence="3" id="KW-0812">Transmembrane</keyword>
<gene>
    <name evidence="5" type="primary">sqt-1</name>
    <name evidence="5" type="ORF">T03_7844</name>
</gene>
<dbReference type="InterPro" id="IPR035940">
    <property type="entry name" value="CAP_sf"/>
</dbReference>
<dbReference type="InterPro" id="IPR037213">
    <property type="entry name" value="Run_dom_sf"/>
</dbReference>
<feature type="compositionally biased region" description="Low complexity" evidence="2">
    <location>
        <begin position="149"/>
        <end position="166"/>
    </location>
</feature>
<dbReference type="PROSITE" id="PS00028">
    <property type="entry name" value="ZINC_FINGER_C2H2_1"/>
    <property type="match status" value="1"/>
</dbReference>
<keyword evidence="1" id="KW-0677">Repeat</keyword>
<dbReference type="Gene3D" id="1.20.58.900">
    <property type="match status" value="1"/>
</dbReference>
<feature type="compositionally biased region" description="Low complexity" evidence="2">
    <location>
        <begin position="1053"/>
        <end position="1084"/>
    </location>
</feature>
<dbReference type="Pfam" id="PF00188">
    <property type="entry name" value="CAP"/>
    <property type="match status" value="2"/>
</dbReference>
<accession>A0A0V1D0C3</accession>
<comment type="caution">
    <text evidence="5">The sequence shown here is derived from an EMBL/GenBank/DDBJ whole genome shotgun (WGS) entry which is preliminary data.</text>
</comment>
<feature type="region of interest" description="Disordered" evidence="2">
    <location>
        <begin position="140"/>
        <end position="166"/>
    </location>
</feature>
<keyword evidence="3" id="KW-1133">Transmembrane helix</keyword>
<feature type="region of interest" description="Disordered" evidence="2">
    <location>
        <begin position="1220"/>
        <end position="1240"/>
    </location>
</feature>
<dbReference type="SMART" id="SM00593">
    <property type="entry name" value="RUN"/>
    <property type="match status" value="1"/>
</dbReference>
<protein>
    <submittedName>
        <fullName evidence="5">Cuticle collagen sqt-1</fullName>
    </submittedName>
</protein>
<dbReference type="Gene3D" id="3.40.33.10">
    <property type="entry name" value="CAP"/>
    <property type="match status" value="2"/>
</dbReference>
<evidence type="ECO:0000256" key="3">
    <source>
        <dbReference type="SAM" id="Phobius"/>
    </source>
</evidence>
<feature type="transmembrane region" description="Helical" evidence="3">
    <location>
        <begin position="7"/>
        <end position="31"/>
    </location>
</feature>
<feature type="compositionally biased region" description="Polar residues" evidence="2">
    <location>
        <begin position="1157"/>
        <end position="1175"/>
    </location>
</feature>
<dbReference type="Pfam" id="PF02759">
    <property type="entry name" value="RUN"/>
    <property type="match status" value="1"/>
</dbReference>
<sequence>MSTKTDIMAMLAIMLSLIALMLTVSIAPFLFTRKLAISNLLNEELNNFEGLYEKVIGEIRLTENKPSRNKRQSQPEMGICECKADCTCPRGPPGPPGMSGLHGAPGKPGMKGEVGPPGSVLMDKMHAQKKKCCRVCPPGPKGPPGPPGNKGCPGQKGQPGNPGTCGKPGLPGPPGCVGKKGLPGFVGFPGYPGDPGLPGCVFCKGRPGCRGPPGKKGPRGPFGRRGKDGIPGMRGEPGPAGPPGPPGRKGNPGRRGPPGPAGAPGPDAQYCACPTRTEKLLFGSPKNQSNVIELHNYYRSLVGGGNLQCLTTYSEELSEYAEGVASTCTMSTFTTHGIAYSVHKEMPTVDDVVRAFYNEGKYYDKYTGSCSIANGCANFKQFAWFEANALGCGLSKCEHLNHGSESGYFAVCAYSTKARAGGYPFAPALDCLTCPTEKPLCSRKYHCCTIRSLFASSNITAELKLQMMRCHPNLKEEDRAYFEQKAGCYSMKVETILSTILFLLTNQCIQSAEKLLFGSPKNQSNVIELHNYYRSLVGGGNLQCLTTYSEELSEYAEGVASTCTMSTFTTHGIAYSVHKEMPTVDDVVRAFYNEGKYYDKYTGSCSIANGCANFKQFAWFEANALGCGLSKCEHLNHGSESELVQVDIHLLLHLTRLYVFNCAIPVELVNVSSVVTCAMIDPLLKHKLTPAFMGSNNWFEAMTCFELLQTWHASDPSQFWMDVCRVVSPRHIEQDHQNLNSFGSSPLQPASPLYVPRRRLASTQNMDFNLNASPGHRSSQDGSFIQRHYSFSSPDVSSTVHHRRTKNSYLTVILGNTDEDIQLIYGHFNNYNGGATSTGCSSLDNCSGSGVTGLGVGAGAGACVARSPTESWLSREKAWANDCDVNVAFLDFSNFTGEQIADALKSRFEVGAGQSSSSFAADVFAASPLFGPLLASTNAGAAAGADDGADDDDDRNDNWTSSRKRCGPASAGNRAAGRACRVSTDSLDWGSDVEPDALSAACAARPADYVLTFESRCSDEAAARPLTSWNRLGADLSKRRPPKSTSLPAMGRAGASSTLLSSGTTGSCSSSPANTDNNVDTTDSNHTHNHHHSNTQNSGSSSSNNNNNNNSGGGGGIGNGKFSLLRAFRDRVADALQTSIGAKVVASSEPPAHESSGYHTGGTQSSQTLDTNRTTVDTDRWSSRTAPFEGGQFFLNSRCPVDVNQNLLVATAGCVEAETPNRRPTFDSRPHTAAQLSPPTACQDKSIQTCAGGRLAPELEFLRLPFALPRLMPGLTPFPLSLLDQLSSKARGNAAAAATAHFLHRPPVGQRPASSSTWSWSSSNGRLPAKLIPSPPARRRLVAVGGARRPPVKRDSGFESCVPPPAHVHDWESLAVLLPDHVQRMYSTNNSSSSCWSGTNTGAGAGAVAAGSRCCYPSSIDKPASIWPGRPPFLWSQAYCSNSSRRTVASGVASSGDEALTGIFRPRRRRCCCCRSCCASTQSERPLNQTHNYNYRHHHHHHHHSCCQNSGAAVPLKGSLPDRFFSLENVTRYGHGYYQQPVGFALKKCASTRQLPFAVDQQQQQLSDDTDFSDCCCCCCCCCCSGGGSGSGSGSGAGCSKCGSGFGSWTRHRHHHHHHHHHHRLSKDGCDDDEVDHAGSFSPAIGEILYRQKTDLVRKFVLSCDRLKMNLIPDCCYSNEKNGPLYRWMICSIVNFLEDGLTVPNTIWSVICSATKMGPATRPVYDLVNYLDKNELFKDAKVEMFLMGLFRLHSLDGWLSYLVLKGQLLQQFYLKSAFLRGATSGYGNLFDKALSEIQSLYRFFDERSSSERANLNADDPLASTIAMLEQCVVHFGRNQPVDRDQPDRSDGRWVAGQQKTISRSFVPSVPATDSRIPKSSSYPSRIPTPINRPGGFHREMSNTAQKRATNDKRKKAPTTGIYFPLILIFPSLLFFTIQSKKNNTTHDEWVRILLTD</sequence>
<dbReference type="InterPro" id="IPR013087">
    <property type="entry name" value="Znf_C2H2_type"/>
</dbReference>
<proteinExistence type="predicted"/>
<dbReference type="PANTHER" id="PTHR24637">
    <property type="entry name" value="COLLAGEN"/>
    <property type="match status" value="1"/>
</dbReference>
<reference evidence="5 6" key="1">
    <citation type="submission" date="2015-01" db="EMBL/GenBank/DDBJ databases">
        <title>Evolution of Trichinella species and genotypes.</title>
        <authorList>
            <person name="Korhonen P.K."/>
            <person name="Edoardo P."/>
            <person name="Giuseppe L.R."/>
            <person name="Gasser R.B."/>
        </authorList>
    </citation>
    <scope>NUCLEOTIDE SEQUENCE [LARGE SCALE GENOMIC DNA]</scope>
    <source>
        <strain evidence="5">ISS120</strain>
    </source>
</reference>
<dbReference type="CDD" id="cd17685">
    <property type="entry name" value="RUN_RUSC"/>
    <property type="match status" value="1"/>
</dbReference>
<keyword evidence="3" id="KW-0472">Membrane</keyword>
<dbReference type="SMART" id="SM00198">
    <property type="entry name" value="SCP"/>
    <property type="match status" value="1"/>
</dbReference>
<dbReference type="Pfam" id="PF01391">
    <property type="entry name" value="Collagen"/>
    <property type="match status" value="1"/>
</dbReference>
<feature type="compositionally biased region" description="Basic and acidic residues" evidence="2">
    <location>
        <begin position="1220"/>
        <end position="1230"/>
    </location>
</feature>
<feature type="region of interest" description="Disordered" evidence="2">
    <location>
        <begin position="211"/>
        <end position="268"/>
    </location>
</feature>